<organism evidence="2 3">
    <name type="scientific">Aquatica leii</name>
    <dbReference type="NCBI Taxonomy" id="1421715"/>
    <lineage>
        <taxon>Eukaryota</taxon>
        <taxon>Metazoa</taxon>
        <taxon>Ecdysozoa</taxon>
        <taxon>Arthropoda</taxon>
        <taxon>Hexapoda</taxon>
        <taxon>Insecta</taxon>
        <taxon>Pterygota</taxon>
        <taxon>Neoptera</taxon>
        <taxon>Endopterygota</taxon>
        <taxon>Coleoptera</taxon>
        <taxon>Polyphaga</taxon>
        <taxon>Elateriformia</taxon>
        <taxon>Elateroidea</taxon>
        <taxon>Lampyridae</taxon>
        <taxon>Luciolinae</taxon>
        <taxon>Aquatica</taxon>
    </lineage>
</organism>
<feature type="region of interest" description="Disordered" evidence="1">
    <location>
        <begin position="330"/>
        <end position="372"/>
    </location>
</feature>
<dbReference type="AlphaFoldDB" id="A0AAN7Q215"/>
<name>A0AAN7Q215_9COLE</name>
<proteinExistence type="predicted"/>
<dbReference type="EMBL" id="JARPUR010000002">
    <property type="protein sequence ID" value="KAK4882637.1"/>
    <property type="molecule type" value="Genomic_DNA"/>
</dbReference>
<evidence type="ECO:0000313" key="3">
    <source>
        <dbReference type="Proteomes" id="UP001353858"/>
    </source>
</evidence>
<reference evidence="3" key="1">
    <citation type="submission" date="2023-01" db="EMBL/GenBank/DDBJ databases">
        <title>Key to firefly adult light organ development and bioluminescence: homeobox transcription factors regulate luciferase expression and transportation to peroxisome.</title>
        <authorList>
            <person name="Fu X."/>
        </authorList>
    </citation>
    <scope>NUCLEOTIDE SEQUENCE [LARGE SCALE GENOMIC DNA]</scope>
</reference>
<gene>
    <name evidence="2" type="ORF">RN001_005956</name>
</gene>
<comment type="caution">
    <text evidence="2">The sequence shown here is derived from an EMBL/GenBank/DDBJ whole genome shotgun (WGS) entry which is preliminary data.</text>
</comment>
<protein>
    <submittedName>
        <fullName evidence="2">Uncharacterized protein</fullName>
    </submittedName>
</protein>
<accession>A0AAN7Q215</accession>
<keyword evidence="3" id="KW-1185">Reference proteome</keyword>
<evidence type="ECO:0000256" key="1">
    <source>
        <dbReference type="SAM" id="MobiDB-lite"/>
    </source>
</evidence>
<dbReference type="Proteomes" id="UP001353858">
    <property type="component" value="Unassembled WGS sequence"/>
</dbReference>
<evidence type="ECO:0000313" key="2">
    <source>
        <dbReference type="EMBL" id="KAK4882637.1"/>
    </source>
</evidence>
<feature type="compositionally biased region" description="Acidic residues" evidence="1">
    <location>
        <begin position="351"/>
        <end position="372"/>
    </location>
</feature>
<sequence>MMEESDSEYEKELYVASDEENCIPYADGSAAEQSDIEQKMNIEEEEVYDSGESVEDDVIHQTSEYLLPQPVPIPNLDVSAIANDTTESSNTFVAIEDTIGSPENLNNNLPSTFKDLTPPELVIPKNYRRAQQAVELTSTPYKDQLEEAKERKAQKAAAKPCEKMFRQARAMTSTFSTIVNFSMSEFINRLKRIQTLNEINIDLKDLFCFPREENGKLGKGATSIVSPKLPSVEEIISTVNQSMIVVGLPNVKTDNDLFKDITEDLGEDNPDHNNLRSEADNLEEILLEEISDTEIRDIKTDLNLLSGFYSLNFKDYGDENLKKNKESTSFLKDTENENNTNEKNPSQENNTSEEQETIEDIVQDDDIDTGTN</sequence>